<dbReference type="Proteomes" id="UP000464787">
    <property type="component" value="Chromosome"/>
</dbReference>
<dbReference type="RefSeq" id="WP_160553942.1">
    <property type="nucleotide sequence ID" value="NZ_CP047650.1"/>
</dbReference>
<dbReference type="KEGG" id="xyk:GT347_20390"/>
<protein>
    <submittedName>
        <fullName evidence="1">Uncharacterized protein</fullName>
    </submittedName>
</protein>
<accession>A0A857JAG9</accession>
<sequence length="155" mass="17644">MTTEINSENLPVFNSLQSELREMNVSSVIAGKTVHFQLVADEISYKTTSIHINNYFIFLVTTASLKDSKNRLDLISLVNEINVRLPMCNFEIFNDLVRLRTAVPYFEGKINKQELINHITWMRFSITKYATTIAALRDDLITIDQAIAKTTAPTS</sequence>
<evidence type="ECO:0000313" key="2">
    <source>
        <dbReference type="Proteomes" id="UP000464787"/>
    </source>
</evidence>
<gene>
    <name evidence="1" type="ORF">GT347_20390</name>
</gene>
<dbReference type="EMBL" id="CP047650">
    <property type="protein sequence ID" value="QHJ00132.1"/>
    <property type="molecule type" value="Genomic_DNA"/>
</dbReference>
<organism evidence="1 2">
    <name type="scientific">Xylophilus rhododendri</name>
    <dbReference type="NCBI Taxonomy" id="2697032"/>
    <lineage>
        <taxon>Bacteria</taxon>
        <taxon>Pseudomonadati</taxon>
        <taxon>Pseudomonadota</taxon>
        <taxon>Betaproteobacteria</taxon>
        <taxon>Burkholderiales</taxon>
        <taxon>Xylophilus</taxon>
    </lineage>
</organism>
<keyword evidence="2" id="KW-1185">Reference proteome</keyword>
<name>A0A857JAG9_9BURK</name>
<reference evidence="1 2" key="1">
    <citation type="submission" date="2020-01" db="EMBL/GenBank/DDBJ databases">
        <title>Genome sequencing of strain KACC 21265.</title>
        <authorList>
            <person name="Heo J."/>
            <person name="Kim S.-J."/>
            <person name="Kim J.-S."/>
            <person name="Hong S.-B."/>
            <person name="Kwon S.-W."/>
        </authorList>
    </citation>
    <scope>NUCLEOTIDE SEQUENCE [LARGE SCALE GENOMIC DNA]</scope>
    <source>
        <strain evidence="1 2">KACC 21265</strain>
    </source>
</reference>
<evidence type="ECO:0000313" key="1">
    <source>
        <dbReference type="EMBL" id="QHJ00132.1"/>
    </source>
</evidence>
<proteinExistence type="predicted"/>
<dbReference type="AlphaFoldDB" id="A0A857JAG9"/>